<protein>
    <recommendedName>
        <fullName evidence="1">Glucose/Sorbosone dehydrogenase domain-containing protein</fullName>
    </recommendedName>
</protein>
<dbReference type="InterPro" id="IPR011042">
    <property type="entry name" value="6-blade_b-propeller_TolB-like"/>
</dbReference>
<dbReference type="Proteomes" id="UP000427769">
    <property type="component" value="Chromosome"/>
</dbReference>
<evidence type="ECO:0000313" key="2">
    <source>
        <dbReference type="EMBL" id="BBO75539.1"/>
    </source>
</evidence>
<dbReference type="EMBL" id="AP021875">
    <property type="protein sequence ID" value="BBO75539.1"/>
    <property type="molecule type" value="Genomic_DNA"/>
</dbReference>
<dbReference type="AlphaFoldDB" id="A0A5K7Z5P3"/>
<dbReference type="InterPro" id="IPR011041">
    <property type="entry name" value="Quinoprot_gluc/sorb_DH_b-prop"/>
</dbReference>
<dbReference type="PANTHER" id="PTHR19328">
    <property type="entry name" value="HEDGEHOG-INTERACTING PROTEIN"/>
    <property type="match status" value="1"/>
</dbReference>
<sequence>MIPGNHLLTRALAFPVMIVLLATVVVSVRAAEPVVIDDEVPAEGGFRSFTLLQGLAHPWSMAWLPNGDLLITERPGRLRLVKGGRLVPAPVDGVPEVFAAGQGGLLDVRLHPRFSETRRIYFSYAHGNANANHTRVAAAKFDGDRLENWTVIFQVGVHKSGKQHFGSRLLWLPDESLLVSIGDGGNPPIRLSGGWIRKQAQNKQNHLGKILRLDDAGNAPRDNPFSDTADAEKTIWSYGHRNIQGLAYDSLRKVVWASEHGALGGDELNRIVKGGNYGWPEATFSREYLGGFKISDHVSKPGMVDPTVVWMTAIAPSGLMVYTGDRFPRWHGDIFVGGLKSQDIRRIDLDHSGRVIAQTALRIGHRVRDVRQGPDGLIYVLTDESDGHLIRLEPAADRQAPSSP</sequence>
<proteinExistence type="predicted"/>
<keyword evidence="3" id="KW-1185">Reference proteome</keyword>
<accession>A0A5K7Z5P3</accession>
<reference evidence="2 3" key="1">
    <citation type="submission" date="2019-11" db="EMBL/GenBank/DDBJ databases">
        <title>Comparative genomics of hydrocarbon-degrading Desulfosarcina strains.</title>
        <authorList>
            <person name="Watanabe M."/>
            <person name="Kojima H."/>
            <person name="Fukui M."/>
        </authorList>
    </citation>
    <scope>NUCLEOTIDE SEQUENCE [LARGE SCALE GENOMIC DNA]</scope>
    <source>
        <strain evidence="2 3">PP31</strain>
    </source>
</reference>
<name>A0A5K7Z5P3_9BACT</name>
<organism evidence="2 3">
    <name type="scientific">Desulfosarcina widdelii</name>
    <dbReference type="NCBI Taxonomy" id="947919"/>
    <lineage>
        <taxon>Bacteria</taxon>
        <taxon>Pseudomonadati</taxon>
        <taxon>Thermodesulfobacteriota</taxon>
        <taxon>Desulfobacteria</taxon>
        <taxon>Desulfobacterales</taxon>
        <taxon>Desulfosarcinaceae</taxon>
        <taxon>Desulfosarcina</taxon>
    </lineage>
</organism>
<feature type="domain" description="Glucose/Sorbosone dehydrogenase" evidence="1">
    <location>
        <begin position="55"/>
        <end position="391"/>
    </location>
</feature>
<gene>
    <name evidence="2" type="ORF">DSCW_29560</name>
</gene>
<evidence type="ECO:0000259" key="1">
    <source>
        <dbReference type="Pfam" id="PF07995"/>
    </source>
</evidence>
<dbReference type="Pfam" id="PF07995">
    <property type="entry name" value="GSDH"/>
    <property type="match status" value="1"/>
</dbReference>
<dbReference type="InterPro" id="IPR012938">
    <property type="entry name" value="Glc/Sorbosone_DH"/>
</dbReference>
<dbReference type="Gene3D" id="2.120.10.30">
    <property type="entry name" value="TolB, C-terminal domain"/>
    <property type="match status" value="1"/>
</dbReference>
<evidence type="ECO:0000313" key="3">
    <source>
        <dbReference type="Proteomes" id="UP000427769"/>
    </source>
</evidence>
<dbReference type="KEGG" id="dwd:DSCW_29560"/>
<dbReference type="PANTHER" id="PTHR19328:SF75">
    <property type="entry name" value="ALDOSE SUGAR DEHYDROGENASE YLII"/>
    <property type="match status" value="1"/>
</dbReference>
<dbReference type="SUPFAM" id="SSF50952">
    <property type="entry name" value="Soluble quinoprotein glucose dehydrogenase"/>
    <property type="match status" value="1"/>
</dbReference>